<feature type="transmembrane region" description="Helical" evidence="1">
    <location>
        <begin position="93"/>
        <end position="113"/>
    </location>
</feature>
<dbReference type="EMBL" id="CP009889">
    <property type="protein sequence ID" value="AIY67036.1"/>
    <property type="molecule type" value="Genomic_DNA"/>
</dbReference>
<feature type="transmembrane region" description="Helical" evidence="1">
    <location>
        <begin position="140"/>
        <end position="159"/>
    </location>
</feature>
<name>A0A0A7ELT8_9GAMM</name>
<keyword evidence="1" id="KW-1133">Transmembrane helix</keyword>
<dbReference type="OrthoDB" id="9765721at2"/>
<proteinExistence type="predicted"/>
<evidence type="ECO:0000313" key="2">
    <source>
        <dbReference type="EMBL" id="AIY67036.1"/>
    </source>
</evidence>
<dbReference type="RefSeq" id="WP_040135761.1">
    <property type="nucleotide sequence ID" value="NZ_CP009889.1"/>
</dbReference>
<dbReference type="InterPro" id="IPR010295">
    <property type="entry name" value="DUF898"/>
</dbReference>
<feature type="transmembrane region" description="Helical" evidence="1">
    <location>
        <begin position="24"/>
        <end position="45"/>
    </location>
</feature>
<feature type="transmembrane region" description="Helical" evidence="1">
    <location>
        <begin position="288"/>
        <end position="310"/>
    </location>
</feature>
<evidence type="ECO:0000313" key="3">
    <source>
        <dbReference type="Proteomes" id="UP000030341"/>
    </source>
</evidence>
<keyword evidence="1" id="KW-0472">Membrane</keyword>
<dbReference type="eggNOG" id="COG4269">
    <property type="taxonomic scope" value="Bacteria"/>
</dbReference>
<reference evidence="2 3" key="1">
    <citation type="submission" date="2014-11" db="EMBL/GenBank/DDBJ databases">
        <title>Complete Genome Sequence of Pseudoalteromonas sp. Strain OCN003 Isolated from Kaneohe Bay, Oahu, Hawaii.</title>
        <authorList>
            <person name="Beurmann S."/>
            <person name="Videau P."/>
            <person name="Ushijima B."/>
            <person name="Smith A.M."/>
            <person name="Aeby G.S."/>
            <person name="Callahan S.M."/>
            <person name="Belcaid M."/>
        </authorList>
    </citation>
    <scope>NUCLEOTIDE SEQUENCE [LARGE SCALE GENOMIC DNA]</scope>
    <source>
        <strain evidence="2 3">OCN003</strain>
    </source>
</reference>
<dbReference type="AlphaFoldDB" id="A0A0A7ELT8"/>
<protein>
    <submittedName>
        <fullName evidence="2">Membrane protein</fullName>
    </submittedName>
</protein>
<dbReference type="KEGG" id="pseo:OM33_18350"/>
<feature type="transmembrane region" description="Helical" evidence="1">
    <location>
        <begin position="190"/>
        <end position="223"/>
    </location>
</feature>
<keyword evidence="3" id="KW-1185">Reference proteome</keyword>
<organism evidence="2 3">
    <name type="scientific">Pseudoalteromonas piratica</name>
    <dbReference type="NCBI Taxonomy" id="1348114"/>
    <lineage>
        <taxon>Bacteria</taxon>
        <taxon>Pseudomonadati</taxon>
        <taxon>Pseudomonadota</taxon>
        <taxon>Gammaproteobacteria</taxon>
        <taxon>Alteromonadales</taxon>
        <taxon>Pseudoalteromonadaceae</taxon>
        <taxon>Pseudoalteromonas</taxon>
    </lineage>
</organism>
<feature type="transmembrane region" description="Helical" evidence="1">
    <location>
        <begin position="66"/>
        <end position="87"/>
    </location>
</feature>
<dbReference type="Proteomes" id="UP000030341">
    <property type="component" value="Chromosome 2"/>
</dbReference>
<sequence>MELNTQSQTRRSQVQFSGETGQFFSIWIVNIVLTILTLGIYSAWAKVRTHRYFYSNTSIEGHQFSYLANPMQILIGRIIAFVLFVIYMGSVQFVPILGLFIMLIAMFLMPWVINRSMRFQNKMTSYRNVRFGFKGNYGEAFLYFIVLPVLAVFTLYLLMPWVVKKINEYIISNTTYGDRQLQTELSAVDYYIAFLLVFAVSVGAMFGFAIVIGIGAAIFGATADTANLDPNGLSAAAFILGPISALLYVGMFSLITGIYQSRIRSHNFANSEIKDVVQFESTISEMQYARLVFFNLIAIGLSLGLAYPWAKIRKARYLANGTFVELHPDADKIIDDMTDDKSAVGEEIADIFDLDIAIT</sequence>
<dbReference type="Pfam" id="PF05987">
    <property type="entry name" value="DUF898"/>
    <property type="match status" value="1"/>
</dbReference>
<accession>A0A0A7ELT8</accession>
<evidence type="ECO:0000256" key="1">
    <source>
        <dbReference type="SAM" id="Phobius"/>
    </source>
</evidence>
<feature type="transmembrane region" description="Helical" evidence="1">
    <location>
        <begin position="235"/>
        <end position="259"/>
    </location>
</feature>
<keyword evidence="1" id="KW-0812">Transmembrane</keyword>
<dbReference type="HOGENOM" id="CLU_049287_0_0_6"/>
<gene>
    <name evidence="2" type="ORF">OM33_18350</name>
</gene>